<dbReference type="InterPro" id="IPR027417">
    <property type="entry name" value="P-loop_NTPase"/>
</dbReference>
<feature type="domain" description="Peptidase C39" evidence="12">
    <location>
        <begin position="33"/>
        <end position="152"/>
    </location>
</feature>
<keyword evidence="5" id="KW-0547">Nucleotide-binding</keyword>
<reference evidence="13" key="1">
    <citation type="submission" date="2022-01" db="EMBL/GenBank/DDBJ databases">
        <authorList>
            <person name="Lagorce A."/>
        </authorList>
    </citation>
    <scope>NUCLEOTIDE SEQUENCE</scope>
    <source>
        <strain evidence="13">Th15_F1_A12</strain>
    </source>
</reference>
<keyword evidence="8 9" id="KW-0472">Membrane</keyword>
<evidence type="ECO:0000256" key="5">
    <source>
        <dbReference type="ARBA" id="ARBA00022741"/>
    </source>
</evidence>
<evidence type="ECO:0000259" key="10">
    <source>
        <dbReference type="PROSITE" id="PS50893"/>
    </source>
</evidence>
<proteinExistence type="predicted"/>
<dbReference type="Pfam" id="PF00005">
    <property type="entry name" value="ABC_tran"/>
    <property type="match status" value="1"/>
</dbReference>
<dbReference type="InterPro" id="IPR003593">
    <property type="entry name" value="AAA+_ATPase"/>
</dbReference>
<dbReference type="PROSITE" id="PS00211">
    <property type="entry name" value="ABC_TRANSPORTER_1"/>
    <property type="match status" value="1"/>
</dbReference>
<evidence type="ECO:0000313" key="13">
    <source>
        <dbReference type="EMBL" id="CAH1602991.1"/>
    </source>
</evidence>
<dbReference type="GO" id="GO:0016887">
    <property type="term" value="F:ATP hydrolysis activity"/>
    <property type="evidence" value="ECO:0007669"/>
    <property type="project" value="InterPro"/>
</dbReference>
<dbReference type="CDD" id="cd03246">
    <property type="entry name" value="ABCC_Protease_Secretion"/>
    <property type="match status" value="1"/>
</dbReference>
<dbReference type="GO" id="GO:0006508">
    <property type="term" value="P:proteolysis"/>
    <property type="evidence" value="ECO:0007669"/>
    <property type="project" value="InterPro"/>
</dbReference>
<dbReference type="InterPro" id="IPR036640">
    <property type="entry name" value="ABC1_TM_sf"/>
</dbReference>
<dbReference type="InterPro" id="IPR039421">
    <property type="entry name" value="Type_1_exporter"/>
</dbReference>
<accession>A0AAU9QW00</accession>
<dbReference type="Pfam" id="PF03412">
    <property type="entry name" value="Peptidase_C39"/>
    <property type="match status" value="1"/>
</dbReference>
<evidence type="ECO:0000256" key="6">
    <source>
        <dbReference type="ARBA" id="ARBA00022840"/>
    </source>
</evidence>
<organism evidence="13 14">
    <name type="scientific">Vibrio jasicida</name>
    <dbReference type="NCBI Taxonomy" id="766224"/>
    <lineage>
        <taxon>Bacteria</taxon>
        <taxon>Pseudomonadati</taxon>
        <taxon>Pseudomonadota</taxon>
        <taxon>Gammaproteobacteria</taxon>
        <taxon>Vibrionales</taxon>
        <taxon>Vibrionaceae</taxon>
        <taxon>Vibrio</taxon>
    </lineage>
</organism>
<dbReference type="PROSITE" id="PS50893">
    <property type="entry name" value="ABC_TRANSPORTER_2"/>
    <property type="match status" value="1"/>
</dbReference>
<dbReference type="GO" id="GO:0140359">
    <property type="term" value="F:ABC-type transporter activity"/>
    <property type="evidence" value="ECO:0007669"/>
    <property type="project" value="InterPro"/>
</dbReference>
<dbReference type="SMART" id="SM00382">
    <property type="entry name" value="AAA"/>
    <property type="match status" value="1"/>
</dbReference>
<dbReference type="EMBL" id="CAKMUD010000118">
    <property type="protein sequence ID" value="CAH1602991.1"/>
    <property type="molecule type" value="Genomic_DNA"/>
</dbReference>
<dbReference type="PROSITE" id="PS50929">
    <property type="entry name" value="ABC_TM1F"/>
    <property type="match status" value="1"/>
</dbReference>
<feature type="transmembrane region" description="Helical" evidence="9">
    <location>
        <begin position="420"/>
        <end position="445"/>
    </location>
</feature>
<protein>
    <submittedName>
        <fullName evidence="13">Toxin transporter</fullName>
    </submittedName>
</protein>
<dbReference type="InterPro" id="IPR005074">
    <property type="entry name" value="Peptidase_C39"/>
</dbReference>
<dbReference type="InterPro" id="IPR003439">
    <property type="entry name" value="ABC_transporter-like_ATP-bd"/>
</dbReference>
<dbReference type="Gene3D" id="3.40.50.300">
    <property type="entry name" value="P-loop containing nucleotide triphosphate hydrolases"/>
    <property type="match status" value="1"/>
</dbReference>
<evidence type="ECO:0000256" key="8">
    <source>
        <dbReference type="ARBA" id="ARBA00023136"/>
    </source>
</evidence>
<dbReference type="Pfam" id="PF00664">
    <property type="entry name" value="ABC_membrane"/>
    <property type="match status" value="1"/>
</dbReference>
<keyword evidence="3" id="KW-1003">Cell membrane</keyword>
<dbReference type="GO" id="GO:0005886">
    <property type="term" value="C:plasma membrane"/>
    <property type="evidence" value="ECO:0007669"/>
    <property type="project" value="UniProtKB-SubCell"/>
</dbReference>
<dbReference type="Gene3D" id="3.90.70.10">
    <property type="entry name" value="Cysteine proteinases"/>
    <property type="match status" value="1"/>
</dbReference>
<comment type="subcellular location">
    <subcellularLocation>
        <location evidence="1">Cell membrane</location>
        <topology evidence="1">Multi-pass membrane protein</topology>
    </subcellularLocation>
</comment>
<dbReference type="PROSITE" id="PS50990">
    <property type="entry name" value="PEPTIDASE_C39"/>
    <property type="match status" value="1"/>
</dbReference>
<dbReference type="PANTHER" id="PTHR24221">
    <property type="entry name" value="ATP-BINDING CASSETTE SUB-FAMILY B"/>
    <property type="match status" value="1"/>
</dbReference>
<dbReference type="InterPro" id="IPR011527">
    <property type="entry name" value="ABC1_TM_dom"/>
</dbReference>
<dbReference type="GO" id="GO:0005524">
    <property type="term" value="F:ATP binding"/>
    <property type="evidence" value="ECO:0007669"/>
    <property type="project" value="UniProtKB-KW"/>
</dbReference>
<keyword evidence="4 9" id="KW-0812">Transmembrane</keyword>
<dbReference type="SUPFAM" id="SSF52540">
    <property type="entry name" value="P-loop containing nucleoside triphosphate hydrolases"/>
    <property type="match status" value="1"/>
</dbReference>
<dbReference type="Proteomes" id="UP001295462">
    <property type="component" value="Unassembled WGS sequence"/>
</dbReference>
<dbReference type="CDD" id="cd18567">
    <property type="entry name" value="ABC_6TM_CvaB_RaxB_like"/>
    <property type="match status" value="1"/>
</dbReference>
<keyword evidence="2" id="KW-0813">Transport</keyword>
<evidence type="ECO:0000256" key="7">
    <source>
        <dbReference type="ARBA" id="ARBA00022989"/>
    </source>
</evidence>
<feature type="transmembrane region" description="Helical" evidence="9">
    <location>
        <begin position="293"/>
        <end position="315"/>
    </location>
</feature>
<feature type="transmembrane region" description="Helical" evidence="9">
    <location>
        <begin position="183"/>
        <end position="204"/>
    </location>
</feature>
<dbReference type="GO" id="GO:0008233">
    <property type="term" value="F:peptidase activity"/>
    <property type="evidence" value="ECO:0007669"/>
    <property type="project" value="InterPro"/>
</dbReference>
<sequence>MIRAQTSERMPSSVKPLELLSLSGRKQVPMIMQSEVAECGLASIAMISSYYGNKVNIASLRGHMIVGNQGMNLKQMMEASVKLGLTSRAIQCPMEDIKQLVLPCILHWELDHFVVLTGISKRGIHVNDPAVGKRILTLSEFSNSYTGIVLELSPSPSFKKKDQRVVIKISQMWEHITGLKRSLISLLLLSIVMQSAALLSPYYMQWVVDNVLMSNDKPLLIVLAIGFGGLSLIQIVVQAFRSWLIVRFSSAINIQMGANLFHHLIRLPMTYFEKRHIGDVVSRFSSINSIRELLTTGIVEAVIDGLMASVVLIMMYLYSPILTFIVFGAALLTFFIQLLFYFPNRRITEESIIADANENSSFLETFRGIQTIKLFSHETIRQNNWLNRYAEVINSDIRLGKLEIAEDSAINLIFSLEMTIVVYFGALVVMEGGLTVGMLLAFMAYKNQFTTSITKFIDKIFSFKLLALHLERLSDITLESRERSNETRVLPQVHSSSLKVENVSFRYSDNTEWVVKDLSFEVKPGECVAITGPSGCGKTTLMKLLLGLQTPTKGKIYVDGVDIQKLSLNDYRKHLGSVMQNDKLLSGTLSENLTMFDPDYDYEKMLKCCEQANVLDDIQSLPMGFNSLVGDMGSNLSGGQLQRIFLARALYKSPKLLFLDESTSHLDDTNEDIINQNVSKLNMTRILIAHRKETINSADRIIDLSHISPK</sequence>
<evidence type="ECO:0000313" key="14">
    <source>
        <dbReference type="Proteomes" id="UP001295462"/>
    </source>
</evidence>
<evidence type="ECO:0000259" key="12">
    <source>
        <dbReference type="PROSITE" id="PS50990"/>
    </source>
</evidence>
<evidence type="ECO:0000259" key="11">
    <source>
        <dbReference type="PROSITE" id="PS50929"/>
    </source>
</evidence>
<name>A0AAU9QW00_9VIBR</name>
<evidence type="ECO:0000256" key="2">
    <source>
        <dbReference type="ARBA" id="ARBA00022448"/>
    </source>
</evidence>
<feature type="transmembrane region" description="Helical" evidence="9">
    <location>
        <begin position="321"/>
        <end position="342"/>
    </location>
</feature>
<gene>
    <name evidence="13" type="ORF">THF1A12_610013</name>
</gene>
<dbReference type="GO" id="GO:0034040">
    <property type="term" value="F:ATPase-coupled lipid transmembrane transporter activity"/>
    <property type="evidence" value="ECO:0007669"/>
    <property type="project" value="TreeGrafter"/>
</dbReference>
<dbReference type="PANTHER" id="PTHR24221:SF606">
    <property type="entry name" value="COLICIN V SECRETION-PROCESSING ATP-BINDING PROTEIN"/>
    <property type="match status" value="1"/>
</dbReference>
<evidence type="ECO:0000256" key="4">
    <source>
        <dbReference type="ARBA" id="ARBA00022692"/>
    </source>
</evidence>
<evidence type="ECO:0000256" key="3">
    <source>
        <dbReference type="ARBA" id="ARBA00022475"/>
    </source>
</evidence>
<feature type="transmembrane region" description="Helical" evidence="9">
    <location>
        <begin position="219"/>
        <end position="240"/>
    </location>
</feature>
<feature type="domain" description="ABC transmembrane type-1" evidence="11">
    <location>
        <begin position="186"/>
        <end position="465"/>
    </location>
</feature>
<keyword evidence="7 9" id="KW-1133">Transmembrane helix</keyword>
<evidence type="ECO:0000256" key="1">
    <source>
        <dbReference type="ARBA" id="ARBA00004651"/>
    </source>
</evidence>
<evidence type="ECO:0000256" key="9">
    <source>
        <dbReference type="SAM" id="Phobius"/>
    </source>
</evidence>
<keyword evidence="6" id="KW-0067">ATP-binding</keyword>
<dbReference type="InterPro" id="IPR017871">
    <property type="entry name" value="ABC_transporter-like_CS"/>
</dbReference>
<comment type="caution">
    <text evidence="13">The sequence shown here is derived from an EMBL/GenBank/DDBJ whole genome shotgun (WGS) entry which is preliminary data.</text>
</comment>
<feature type="domain" description="ABC transporter" evidence="10">
    <location>
        <begin position="498"/>
        <end position="707"/>
    </location>
</feature>
<dbReference type="AlphaFoldDB" id="A0AAU9QW00"/>
<dbReference type="SUPFAM" id="SSF90123">
    <property type="entry name" value="ABC transporter transmembrane region"/>
    <property type="match status" value="1"/>
</dbReference>
<dbReference type="FunFam" id="3.40.50.300:FF:000299">
    <property type="entry name" value="ABC transporter ATP-binding protein/permease"/>
    <property type="match status" value="1"/>
</dbReference>
<dbReference type="Gene3D" id="1.20.1560.10">
    <property type="entry name" value="ABC transporter type 1, transmembrane domain"/>
    <property type="match status" value="1"/>
</dbReference>